<reference evidence="3 4" key="1">
    <citation type="submission" date="2019-06" db="EMBL/GenBank/DDBJ databases">
        <title>Tsukamurella conjunctivitidis sp. nov., Tsukamurella assacharolytica sp. nov. and Tsukamurella sputae sp. nov. isolated from patients with conjunctivitis, bacteraemia (lymphoma) and respiratory infection (sputum) in Hong Kong.</title>
        <authorList>
            <person name="Teng J.L.L."/>
            <person name="Lee H.H."/>
            <person name="Fong J.Y.H."/>
            <person name="Fok K.M.N."/>
            <person name="Lau S.K.P."/>
            <person name="Woo P.C.Y."/>
        </authorList>
    </citation>
    <scope>NUCLEOTIDE SEQUENCE [LARGE SCALE GENOMIC DNA]</scope>
    <source>
        <strain evidence="3 4">HKU72</strain>
    </source>
</reference>
<protein>
    <submittedName>
        <fullName evidence="3">ImmA/IrrE family metallo-endopeptidase</fullName>
    </submittedName>
</protein>
<name>A0A5C5RPF0_9ACTN</name>
<feature type="domain" description="IrrE N-terminal-like" evidence="2">
    <location>
        <begin position="130"/>
        <end position="178"/>
    </location>
</feature>
<dbReference type="EMBL" id="VIGX01000039">
    <property type="protein sequence ID" value="TWS24514.1"/>
    <property type="molecule type" value="Genomic_DNA"/>
</dbReference>
<dbReference type="InterPro" id="IPR010359">
    <property type="entry name" value="IrrE_HExxH"/>
</dbReference>
<comment type="caution">
    <text evidence="3">The sequence shown here is derived from an EMBL/GenBank/DDBJ whole genome shotgun (WGS) entry which is preliminary data.</text>
</comment>
<sequence length="270" mass="30170">MVRRTGSYSPSTRRSTPAPSRTFSHSLLHCVSSTTTVCGASPPERSSAAMWFRSFGSKSKPIAPEDDEYLVKRALFGPSELSPEIKARARQNASIALDAIEFRRPWTIETFVMQVSIDRARPVIVMDNNLLVGATRTTGFWRPTSTADYIHVSADVSEQAKEFIILHELGHILCGHPRPAVSGPDHPPMKKFAYDEYPTVPASLIDELNGATRDMHQANPCTYSVLEIEAEWFALLASDRADSYRRPTVASNAPRRTQEILDYYQRGLGW</sequence>
<keyword evidence="4" id="KW-1185">Reference proteome</keyword>
<evidence type="ECO:0000259" key="2">
    <source>
        <dbReference type="Pfam" id="PF06114"/>
    </source>
</evidence>
<evidence type="ECO:0000313" key="3">
    <source>
        <dbReference type="EMBL" id="TWS24514.1"/>
    </source>
</evidence>
<accession>A0A5C5RPF0</accession>
<proteinExistence type="predicted"/>
<organism evidence="3 4">
    <name type="scientific">Tsukamurella conjunctivitidis</name>
    <dbReference type="NCBI Taxonomy" id="2592068"/>
    <lineage>
        <taxon>Bacteria</taxon>
        <taxon>Bacillati</taxon>
        <taxon>Actinomycetota</taxon>
        <taxon>Actinomycetes</taxon>
        <taxon>Mycobacteriales</taxon>
        <taxon>Tsukamurellaceae</taxon>
        <taxon>Tsukamurella</taxon>
    </lineage>
</organism>
<evidence type="ECO:0000313" key="4">
    <source>
        <dbReference type="Proteomes" id="UP000319375"/>
    </source>
</evidence>
<feature type="region of interest" description="Disordered" evidence="1">
    <location>
        <begin position="1"/>
        <end position="22"/>
    </location>
</feature>
<dbReference type="Pfam" id="PF06114">
    <property type="entry name" value="Peptidase_M78"/>
    <property type="match status" value="1"/>
</dbReference>
<dbReference type="AlphaFoldDB" id="A0A5C5RPF0"/>
<gene>
    <name evidence="3" type="ORF">FK530_24165</name>
</gene>
<dbReference type="Proteomes" id="UP000319375">
    <property type="component" value="Unassembled WGS sequence"/>
</dbReference>
<evidence type="ECO:0000256" key="1">
    <source>
        <dbReference type="SAM" id="MobiDB-lite"/>
    </source>
</evidence>